<proteinExistence type="predicted"/>
<comment type="caution">
    <text evidence="1">The sequence shown here is derived from an EMBL/GenBank/DDBJ whole genome shotgun (WGS) entry which is preliminary data.</text>
</comment>
<organism evidence="1 2">
    <name type="scientific">Candidatus Uhrbacteria bacterium CG_4_9_14_3_um_filter_36_7</name>
    <dbReference type="NCBI Taxonomy" id="1975033"/>
    <lineage>
        <taxon>Bacteria</taxon>
        <taxon>Candidatus Uhriibacteriota</taxon>
    </lineage>
</organism>
<name>A0A2M7XI50_9BACT</name>
<evidence type="ECO:0000313" key="2">
    <source>
        <dbReference type="Proteomes" id="UP000229749"/>
    </source>
</evidence>
<sequence length="375" mass="44002">MKKEFLTNIEGDLISKSKGQSTSREGYRDLAKREIDLEQETNKNSLGMVEFQTLLNQRLALAAQKRGTSKETQQIIYEWQKKKQLIMLELKQALRELDDPEVHPVQTFKSRFIRYEDGRFYRPSGNRKDQIVTLGEIMTGASWGIDFYLDPQTVPRNIRKQFLIERVKQKLLDALNHQIMEEESESRFTHEWKRDTYKRIQEEKESGTEYEHCGLLAEKMVKNFLLGLSYDFPVSFRLMEADVHQDVEQKIDFIVQVETHQRGVGTNKQEKVTQKGIQFTIQRNQDVLAKKRQQIERSRRSLGEDIDDIIFVNIPLEHVLNIYKQWKGAKQPAGGPEKLWDAKTKVMIFRGIMQGILSQEEIEKTVEQFVYLQSA</sequence>
<accession>A0A2M7XI50</accession>
<dbReference type="AlphaFoldDB" id="A0A2M7XI50"/>
<dbReference type="Proteomes" id="UP000229749">
    <property type="component" value="Unassembled WGS sequence"/>
</dbReference>
<reference evidence="2" key="1">
    <citation type="submission" date="2017-09" db="EMBL/GenBank/DDBJ databases">
        <title>Depth-based differentiation of microbial function through sediment-hosted aquifers and enrichment of novel symbionts in the deep terrestrial subsurface.</title>
        <authorList>
            <person name="Probst A.J."/>
            <person name="Ladd B."/>
            <person name="Jarett J.K."/>
            <person name="Geller-Mcgrath D.E."/>
            <person name="Sieber C.M.K."/>
            <person name="Emerson J.B."/>
            <person name="Anantharaman K."/>
            <person name="Thomas B.C."/>
            <person name="Malmstrom R."/>
            <person name="Stieglmeier M."/>
            <person name="Klingl A."/>
            <person name="Woyke T."/>
            <person name="Ryan C.M."/>
            <person name="Banfield J.F."/>
        </authorList>
    </citation>
    <scope>NUCLEOTIDE SEQUENCE [LARGE SCALE GENOMIC DNA]</scope>
</reference>
<dbReference type="EMBL" id="PFWS01000013">
    <property type="protein sequence ID" value="PJA47538.1"/>
    <property type="molecule type" value="Genomic_DNA"/>
</dbReference>
<gene>
    <name evidence="1" type="ORF">CO172_00945</name>
</gene>
<evidence type="ECO:0000313" key="1">
    <source>
        <dbReference type="EMBL" id="PJA47538.1"/>
    </source>
</evidence>
<protein>
    <submittedName>
        <fullName evidence="1">Uncharacterized protein</fullName>
    </submittedName>
</protein>